<reference evidence="1" key="1">
    <citation type="journal article" date="2016" name="Nat. Genet.">
        <title>A high-quality carrot genome assembly provides new insights into carotenoid accumulation and asterid genome evolution.</title>
        <authorList>
            <person name="Iorizzo M."/>
            <person name="Ellison S."/>
            <person name="Senalik D."/>
            <person name="Zeng P."/>
            <person name="Satapoomin P."/>
            <person name="Huang J."/>
            <person name="Bowman M."/>
            <person name="Iovene M."/>
            <person name="Sanseverino W."/>
            <person name="Cavagnaro P."/>
            <person name="Yildiz M."/>
            <person name="Macko-Podgorni A."/>
            <person name="Moranska E."/>
            <person name="Grzebelus E."/>
            <person name="Grzebelus D."/>
            <person name="Ashrafi H."/>
            <person name="Zheng Z."/>
            <person name="Cheng S."/>
            <person name="Spooner D."/>
            <person name="Van Deynze A."/>
            <person name="Simon P."/>
        </authorList>
    </citation>
    <scope>NUCLEOTIDE SEQUENCE</scope>
    <source>
        <tissue evidence="1">Leaf</tissue>
    </source>
</reference>
<dbReference type="Gramene" id="KZM80146">
    <property type="protein sequence ID" value="KZM80146"/>
    <property type="gene ID" value="DCAR_000175"/>
</dbReference>
<keyword evidence="2" id="KW-1185">Reference proteome</keyword>
<dbReference type="PANTHER" id="PTHR36381:SF1">
    <property type="entry name" value="ETHYLENE-REGULATED TRANSCRIPT 2 (ERT2)"/>
    <property type="match status" value="1"/>
</dbReference>
<name>A0A161ZZW8_DAUCS</name>
<protein>
    <submittedName>
        <fullName evidence="1">Uncharacterized protein</fullName>
    </submittedName>
</protein>
<dbReference type="PANTHER" id="PTHR36381">
    <property type="entry name" value="ETHYLENE-REGULATED TRANSCRIPT 2 (ERT2)"/>
    <property type="match status" value="1"/>
</dbReference>
<dbReference type="EMBL" id="CP093343">
    <property type="protein sequence ID" value="WOG81645.1"/>
    <property type="molecule type" value="Genomic_DNA"/>
</dbReference>
<proteinExistence type="predicted"/>
<reference evidence="1" key="2">
    <citation type="submission" date="2022-03" db="EMBL/GenBank/DDBJ databases">
        <title>Draft title - Genomic analysis of global carrot germplasm unveils the trajectory of domestication and the origin of high carotenoid orange carrot.</title>
        <authorList>
            <person name="Iorizzo M."/>
            <person name="Ellison S."/>
            <person name="Senalik D."/>
            <person name="Macko-Podgorni A."/>
            <person name="Grzebelus D."/>
            <person name="Bostan H."/>
            <person name="Rolling W."/>
            <person name="Curaba J."/>
            <person name="Simon P."/>
        </authorList>
    </citation>
    <scope>NUCLEOTIDE SEQUENCE</scope>
    <source>
        <tissue evidence="1">Leaf</tissue>
    </source>
</reference>
<organism evidence="1 2">
    <name type="scientific">Daucus carota subsp. sativus</name>
    <name type="common">Carrot</name>
    <dbReference type="NCBI Taxonomy" id="79200"/>
    <lineage>
        <taxon>Eukaryota</taxon>
        <taxon>Viridiplantae</taxon>
        <taxon>Streptophyta</taxon>
        <taxon>Embryophyta</taxon>
        <taxon>Tracheophyta</taxon>
        <taxon>Spermatophyta</taxon>
        <taxon>Magnoliopsida</taxon>
        <taxon>eudicotyledons</taxon>
        <taxon>Gunneridae</taxon>
        <taxon>Pentapetalae</taxon>
        <taxon>asterids</taxon>
        <taxon>campanulids</taxon>
        <taxon>Apiales</taxon>
        <taxon>Apiaceae</taxon>
        <taxon>Apioideae</taxon>
        <taxon>Scandiceae</taxon>
        <taxon>Daucinae</taxon>
        <taxon>Daucus</taxon>
        <taxon>Daucus sect. Daucus</taxon>
    </lineage>
</organism>
<dbReference type="AlphaFoldDB" id="A0A161ZZW8"/>
<accession>A0A161ZZW8</accession>
<dbReference type="Proteomes" id="UP000077755">
    <property type="component" value="Chromosome 1"/>
</dbReference>
<evidence type="ECO:0000313" key="1">
    <source>
        <dbReference type="EMBL" id="WOG81645.1"/>
    </source>
</evidence>
<sequence>MSVQLKKGSSLVDLYDINRGLLKKPPLKKRTKHHNSCGAPKCSTKLVNPERGSKRFLKWEMGKFFVAVLKILFVSAVALMTKRMVLGATVSAFCLFFLEYGGRFLYRLMRGLLICRTKKTSVSFTRTEWDSSEGGFVSGCSSLTVSSEEVCDIPADLDMCFSDFTNSDSNKKLEFEDRGSGEGILVSDQNCNCDGLGTKSRGSRRERVKSKMKKLVPKKIKRSMKKRSAVKRGGTDVLEDDNCEAKEYDTEVDASDDSEDSDVEAKAEKARDVRRFISKYWFLCFIALAGLFQGRSLAVVLTLFWCLIVKLVECTIKHRKLS</sequence>
<gene>
    <name evidence="1" type="ORF">DCAR_0100796</name>
</gene>
<dbReference type="Gramene" id="KZN08296">
    <property type="protein sequence ID" value="KZN08296"/>
    <property type="gene ID" value="DCAR_000842"/>
</dbReference>
<evidence type="ECO:0000313" key="2">
    <source>
        <dbReference type="Proteomes" id="UP000077755"/>
    </source>
</evidence>